<dbReference type="PANTHER" id="PTHR37089:SF3">
    <property type="entry name" value="EXPORTED PROTEIN"/>
    <property type="match status" value="1"/>
</dbReference>
<dbReference type="GO" id="GO:0009289">
    <property type="term" value="C:pilus"/>
    <property type="evidence" value="ECO:0007669"/>
    <property type="project" value="InterPro"/>
</dbReference>
<dbReference type="SMART" id="SM00972">
    <property type="entry name" value="SCPU"/>
    <property type="match status" value="1"/>
</dbReference>
<sequence>MGRLPAFACLALLPCLPCLADTGTNELQITQLFEIKAAVTAGCVLGSGGSDVTTYGSINFGQVSTLPSDVTRVSTVGNGSIQLQCTPGTALTIAINAGLNTASVSGGRYMIKGAETLRYQLYKDAGYSAVWGDGSNGATALSVNYSATSGAQSYPIYARLFAVGSMPSAGIYNDTVTVTVSY</sequence>
<dbReference type="InterPro" id="IPR053167">
    <property type="entry name" value="Spore_coat_component"/>
</dbReference>
<keyword evidence="6" id="KW-1185">Reference proteome</keyword>
<dbReference type="RefSeq" id="WP_173173529.1">
    <property type="nucleotide sequence ID" value="NZ_AP023189.1"/>
</dbReference>
<dbReference type="GO" id="GO:0007155">
    <property type="term" value="P:cell adhesion"/>
    <property type="evidence" value="ECO:0007669"/>
    <property type="project" value="InterPro"/>
</dbReference>
<dbReference type="Pfam" id="PF05229">
    <property type="entry name" value="SCPU"/>
    <property type="match status" value="1"/>
</dbReference>
<dbReference type="InterPro" id="IPR008966">
    <property type="entry name" value="Adhesion_dom_sf"/>
</dbReference>
<dbReference type="EMBL" id="BQKM01000006">
    <property type="protein sequence ID" value="GJN53421.1"/>
    <property type="molecule type" value="Genomic_DNA"/>
</dbReference>
<feature type="domain" description="Spore coat protein U/FanG" evidence="2">
    <location>
        <begin position="30"/>
        <end position="179"/>
    </location>
</feature>
<evidence type="ECO:0000313" key="3">
    <source>
        <dbReference type="EMBL" id="BCG22892.1"/>
    </source>
</evidence>
<dbReference type="InterPro" id="IPR007893">
    <property type="entry name" value="Spore_coat_U/FanG"/>
</dbReference>
<name>A0A6J4DZB5_9PSED</name>
<feature type="chain" id="PRO_5026894429" evidence="1">
    <location>
        <begin position="21"/>
        <end position="182"/>
    </location>
</feature>
<keyword evidence="3" id="KW-0167">Capsid protein</keyword>
<reference evidence="3 5" key="1">
    <citation type="submission" date="2020-05" db="EMBL/GenBank/DDBJ databases">
        <title>Characterization of novel class B3 metallo-beta-lactamase from novel Pseudomonas species.</title>
        <authorList>
            <person name="Yamada K."/>
            <person name="Aoki K."/>
            <person name="Ishii Y."/>
        </authorList>
    </citation>
    <scope>NUCLEOTIDE SEQUENCE [LARGE SCALE GENOMIC DNA]</scope>
    <source>
        <strain evidence="3 5">TUM18999</strain>
        <strain evidence="4 6">TUM20286</strain>
    </source>
</reference>
<dbReference type="Gene3D" id="2.60.40.1090">
    <property type="entry name" value="Fimbrial-type adhesion domain"/>
    <property type="match status" value="1"/>
</dbReference>
<evidence type="ECO:0000313" key="4">
    <source>
        <dbReference type="EMBL" id="GJN53421.1"/>
    </source>
</evidence>
<dbReference type="SUPFAM" id="SSF49401">
    <property type="entry name" value="Bacterial adhesins"/>
    <property type="match status" value="1"/>
</dbReference>
<proteinExistence type="predicted"/>
<keyword evidence="1" id="KW-0732">Signal</keyword>
<gene>
    <name evidence="3" type="ORF">TUM18999_10830</name>
    <name evidence="4" type="ORF">TUM20286_31730</name>
</gene>
<dbReference type="InterPro" id="IPR036937">
    <property type="entry name" value="Adhesion_dom_fimbrial_sf"/>
</dbReference>
<evidence type="ECO:0000259" key="2">
    <source>
        <dbReference type="Pfam" id="PF05229"/>
    </source>
</evidence>
<evidence type="ECO:0000313" key="6">
    <source>
        <dbReference type="Proteomes" id="UP001054892"/>
    </source>
</evidence>
<evidence type="ECO:0000313" key="5">
    <source>
        <dbReference type="Proteomes" id="UP000509383"/>
    </source>
</evidence>
<dbReference type="Proteomes" id="UP000509383">
    <property type="component" value="Chromosome"/>
</dbReference>
<feature type="signal peptide" evidence="1">
    <location>
        <begin position="1"/>
        <end position="20"/>
    </location>
</feature>
<dbReference type="KEGG" id="ptw:TUM18999_10830"/>
<dbReference type="Proteomes" id="UP001054892">
    <property type="component" value="Unassembled WGS sequence"/>
</dbReference>
<evidence type="ECO:0000256" key="1">
    <source>
        <dbReference type="SAM" id="SignalP"/>
    </source>
</evidence>
<dbReference type="AlphaFoldDB" id="A0A6J4DZB5"/>
<dbReference type="EMBL" id="AP023189">
    <property type="protein sequence ID" value="BCG22892.1"/>
    <property type="molecule type" value="Genomic_DNA"/>
</dbReference>
<dbReference type="PANTHER" id="PTHR37089">
    <property type="entry name" value="PROTEIN U-RELATED"/>
    <property type="match status" value="1"/>
</dbReference>
<protein>
    <submittedName>
        <fullName evidence="3">Spore coat protein U</fullName>
    </submittedName>
</protein>
<accession>A0A6J4DZB5</accession>
<organism evidence="3 5">
    <name type="scientific">Pseudomonas tohonis</name>
    <dbReference type="NCBI Taxonomy" id="2725477"/>
    <lineage>
        <taxon>Bacteria</taxon>
        <taxon>Pseudomonadati</taxon>
        <taxon>Pseudomonadota</taxon>
        <taxon>Gammaproteobacteria</taxon>
        <taxon>Pseudomonadales</taxon>
        <taxon>Pseudomonadaceae</taxon>
        <taxon>Pseudomonas</taxon>
    </lineage>
</organism>
<keyword evidence="3" id="KW-0946">Virion</keyword>